<comment type="caution">
    <text evidence="3">The sequence shown here is derived from an EMBL/GenBank/DDBJ whole genome shotgun (WGS) entry which is preliminary data.</text>
</comment>
<dbReference type="GO" id="GO:0004751">
    <property type="term" value="F:ribose-5-phosphate isomerase activity"/>
    <property type="evidence" value="ECO:0007669"/>
    <property type="project" value="TreeGrafter"/>
</dbReference>
<feature type="binding site" evidence="2">
    <location>
        <position position="119"/>
    </location>
    <ligand>
        <name>D-ribulose 5-phosphate</name>
        <dbReference type="ChEBI" id="CHEBI:58121"/>
    </ligand>
</feature>
<dbReference type="InterPro" id="IPR003500">
    <property type="entry name" value="RpiB_LacA_LacB"/>
</dbReference>
<accession>A0A1G2MK07</accession>
<dbReference type="AlphaFoldDB" id="A0A1G2MK07"/>
<dbReference type="Proteomes" id="UP000177130">
    <property type="component" value="Unassembled WGS sequence"/>
</dbReference>
<dbReference type="Gene3D" id="3.40.1400.10">
    <property type="entry name" value="Sugar-phosphate isomerase, RpiB/LacA/LacB"/>
    <property type="match status" value="1"/>
</dbReference>
<dbReference type="EMBL" id="MHRK01000015">
    <property type="protein sequence ID" value="OHA24265.1"/>
    <property type="molecule type" value="Genomic_DNA"/>
</dbReference>
<protein>
    <submittedName>
        <fullName evidence="3">Ribose-5-phosphate isomerase</fullName>
    </submittedName>
</protein>
<comment type="similarity">
    <text evidence="1">Belongs to the LacAB/RpiB family.</text>
</comment>
<dbReference type="PIRSF" id="PIRSF005384">
    <property type="entry name" value="RpiB_LacA_B"/>
    <property type="match status" value="1"/>
</dbReference>
<dbReference type="PANTHER" id="PTHR30345:SF0">
    <property type="entry name" value="DNA DAMAGE-REPAIR_TOLERATION PROTEIN DRT102"/>
    <property type="match status" value="1"/>
</dbReference>
<keyword evidence="3" id="KW-0413">Isomerase</keyword>
<dbReference type="SUPFAM" id="SSF89623">
    <property type="entry name" value="Ribose/Galactose isomerase RpiB/AlsB"/>
    <property type="match status" value="1"/>
</dbReference>
<organism evidence="3 4">
    <name type="scientific">Candidatus Taylorbacteria bacterium RIFCSPHIGHO2_02_FULL_43_32b</name>
    <dbReference type="NCBI Taxonomy" id="1802306"/>
    <lineage>
        <taxon>Bacteria</taxon>
        <taxon>Candidatus Tayloriibacteriota</taxon>
    </lineage>
</organism>
<dbReference type="InterPro" id="IPR036569">
    <property type="entry name" value="RpiB_LacA_LacB_sf"/>
</dbReference>
<sequence length="166" mass="18315">MRIFIGADHAGFELKEQLKKYVSESGHEVTDFGAHEFKEGDDYPDYVIPVAKAVAGDPRSRGIIIGGSGQGEAICANRFSGVRAVVFNGPTYAKVSVGKQYKPDGTEIPDEIKLSREHNDANVLSLGARFLSIEEAKSAVKTWLETPFSNDERHIRRIKKIDDIAH</sequence>
<evidence type="ECO:0000256" key="1">
    <source>
        <dbReference type="ARBA" id="ARBA00008754"/>
    </source>
</evidence>
<feature type="binding site" evidence="2">
    <location>
        <begin position="67"/>
        <end position="71"/>
    </location>
    <ligand>
        <name>D-ribulose 5-phosphate</name>
        <dbReference type="ChEBI" id="CHEBI:58121"/>
    </ligand>
</feature>
<feature type="binding site" evidence="2">
    <location>
        <position position="129"/>
    </location>
    <ligand>
        <name>D-ribulose 5-phosphate</name>
        <dbReference type="ChEBI" id="CHEBI:58121"/>
    </ligand>
</feature>
<dbReference type="Pfam" id="PF02502">
    <property type="entry name" value="LacAB_rpiB"/>
    <property type="match status" value="2"/>
</dbReference>
<evidence type="ECO:0000256" key="2">
    <source>
        <dbReference type="PIRSR" id="PIRSR005384-2"/>
    </source>
</evidence>
<dbReference type="PANTHER" id="PTHR30345">
    <property type="entry name" value="RIBOSE-5-PHOSPHATE ISOMERASE B"/>
    <property type="match status" value="1"/>
</dbReference>
<gene>
    <name evidence="3" type="ORF">A3C72_04360</name>
</gene>
<evidence type="ECO:0000313" key="3">
    <source>
        <dbReference type="EMBL" id="OHA24265.1"/>
    </source>
</evidence>
<reference evidence="3 4" key="1">
    <citation type="journal article" date="2016" name="Nat. Commun.">
        <title>Thousands of microbial genomes shed light on interconnected biogeochemical processes in an aquifer system.</title>
        <authorList>
            <person name="Anantharaman K."/>
            <person name="Brown C.T."/>
            <person name="Hug L.A."/>
            <person name="Sharon I."/>
            <person name="Castelle C.J."/>
            <person name="Probst A.J."/>
            <person name="Thomas B.C."/>
            <person name="Singh A."/>
            <person name="Wilkins M.J."/>
            <person name="Karaoz U."/>
            <person name="Brodie E.L."/>
            <person name="Williams K.H."/>
            <person name="Hubbard S.S."/>
            <person name="Banfield J.F."/>
        </authorList>
    </citation>
    <scope>NUCLEOTIDE SEQUENCE [LARGE SCALE GENOMIC DNA]</scope>
</reference>
<dbReference type="GO" id="GO:0009052">
    <property type="term" value="P:pentose-phosphate shunt, non-oxidative branch"/>
    <property type="evidence" value="ECO:0007669"/>
    <property type="project" value="TreeGrafter"/>
</dbReference>
<name>A0A1G2MK07_9BACT</name>
<evidence type="ECO:0000313" key="4">
    <source>
        <dbReference type="Proteomes" id="UP000177130"/>
    </source>
</evidence>
<dbReference type="STRING" id="1802306.A3C72_04360"/>
<dbReference type="GO" id="GO:0019316">
    <property type="term" value="P:D-allose catabolic process"/>
    <property type="evidence" value="ECO:0007669"/>
    <property type="project" value="TreeGrafter"/>
</dbReference>
<feature type="binding site" evidence="2">
    <location>
        <position position="153"/>
    </location>
    <ligand>
        <name>D-ribulose 5-phosphate</name>
        <dbReference type="ChEBI" id="CHEBI:58121"/>
    </ligand>
</feature>
<feature type="binding site" evidence="2">
    <location>
        <position position="157"/>
    </location>
    <ligand>
        <name>D-ribulose 5-phosphate</name>
        <dbReference type="ChEBI" id="CHEBI:58121"/>
    </ligand>
</feature>
<dbReference type="NCBIfam" id="TIGR00689">
    <property type="entry name" value="rpiB_lacA_lacB"/>
    <property type="match status" value="1"/>
</dbReference>
<proteinExistence type="inferred from homology"/>
<feature type="binding site" evidence="2">
    <location>
        <begin position="8"/>
        <end position="9"/>
    </location>
    <ligand>
        <name>D-ribulose 5-phosphate</name>
        <dbReference type="ChEBI" id="CHEBI:58121"/>
    </ligand>
</feature>